<evidence type="ECO:0000313" key="7">
    <source>
        <dbReference type="EMBL" id="KCV70953.1"/>
    </source>
</evidence>
<dbReference type="GO" id="GO:0000428">
    <property type="term" value="C:DNA-directed RNA polymerase complex"/>
    <property type="evidence" value="ECO:0007669"/>
    <property type="project" value="UniProtKB-KW"/>
</dbReference>
<evidence type="ECO:0000256" key="4">
    <source>
        <dbReference type="ARBA" id="ARBA00023163"/>
    </source>
</evidence>
<dbReference type="Pfam" id="PF06870">
    <property type="entry name" value="RNA_pol_I_A49"/>
    <property type="match status" value="1"/>
</dbReference>
<dbReference type="OrthoDB" id="532500at2759"/>
<dbReference type="STRING" id="691883.A0A058ZAL0"/>
<dbReference type="GO" id="GO:0003677">
    <property type="term" value="F:DNA binding"/>
    <property type="evidence" value="ECO:0007669"/>
    <property type="project" value="InterPro"/>
</dbReference>
<feature type="region of interest" description="Disordered" evidence="6">
    <location>
        <begin position="421"/>
        <end position="448"/>
    </location>
</feature>
<name>A0A058ZAL0_FONAL</name>
<feature type="non-terminal residue" evidence="7">
    <location>
        <position position="1"/>
    </location>
</feature>
<feature type="region of interest" description="Disordered" evidence="6">
    <location>
        <begin position="1"/>
        <end position="20"/>
    </location>
</feature>
<dbReference type="EMBL" id="KB932203">
    <property type="protein sequence ID" value="KCV70953.1"/>
    <property type="molecule type" value="Genomic_DNA"/>
</dbReference>
<dbReference type="GO" id="GO:0005730">
    <property type="term" value="C:nucleolus"/>
    <property type="evidence" value="ECO:0007669"/>
    <property type="project" value="UniProtKB-SubCell"/>
</dbReference>
<dbReference type="GeneID" id="20526625"/>
<dbReference type="PANTHER" id="PTHR14440">
    <property type="entry name" value="DNA-DIRECTED RNA POLYMERASE I SUBUNIT RPA49"/>
    <property type="match status" value="1"/>
</dbReference>
<dbReference type="Proteomes" id="UP000030693">
    <property type="component" value="Unassembled WGS sequence"/>
</dbReference>
<comment type="similarity">
    <text evidence="2">Belongs to the eukaryotic RPA49/POLR1E RNA polymerase subunit family.</text>
</comment>
<keyword evidence="4" id="KW-0804">Transcription</keyword>
<dbReference type="AlphaFoldDB" id="A0A058ZAL0"/>
<evidence type="ECO:0000256" key="1">
    <source>
        <dbReference type="ARBA" id="ARBA00004604"/>
    </source>
</evidence>
<dbReference type="eggNOG" id="KOG4183">
    <property type="taxonomic scope" value="Eukaryota"/>
</dbReference>
<proteinExistence type="inferred from homology"/>
<protein>
    <recommendedName>
        <fullName evidence="9">DNA-directed RNA polymerase I subunit RPA49</fullName>
    </recommendedName>
</protein>
<evidence type="ECO:0000256" key="5">
    <source>
        <dbReference type="ARBA" id="ARBA00023242"/>
    </source>
</evidence>
<evidence type="ECO:0000313" key="8">
    <source>
        <dbReference type="Proteomes" id="UP000030693"/>
    </source>
</evidence>
<keyword evidence="5" id="KW-0539">Nucleus</keyword>
<gene>
    <name evidence="7" type="ORF">H696_01900</name>
</gene>
<evidence type="ECO:0000256" key="3">
    <source>
        <dbReference type="ARBA" id="ARBA00022478"/>
    </source>
</evidence>
<evidence type="ECO:0000256" key="2">
    <source>
        <dbReference type="ARBA" id="ARBA00009430"/>
    </source>
</evidence>
<dbReference type="InterPro" id="IPR009668">
    <property type="entry name" value="RNA_pol-assoc_fac_A49-like"/>
</dbReference>
<organism evidence="7">
    <name type="scientific">Fonticula alba</name>
    <name type="common">Slime mold</name>
    <dbReference type="NCBI Taxonomy" id="691883"/>
    <lineage>
        <taxon>Eukaryota</taxon>
        <taxon>Rotosphaerida</taxon>
        <taxon>Fonticulaceae</taxon>
        <taxon>Fonticula</taxon>
    </lineage>
</organism>
<evidence type="ECO:0008006" key="9">
    <source>
        <dbReference type="Google" id="ProtNLM"/>
    </source>
</evidence>
<evidence type="ECO:0000256" key="6">
    <source>
        <dbReference type="SAM" id="MobiDB-lite"/>
    </source>
</evidence>
<accession>A0A058ZAL0</accession>
<dbReference type="RefSeq" id="XP_009494076.1">
    <property type="nucleotide sequence ID" value="XM_009495801.1"/>
</dbReference>
<reference evidence="7" key="1">
    <citation type="submission" date="2013-04" db="EMBL/GenBank/DDBJ databases">
        <title>The Genome Sequence of Fonticula alba ATCC 38817.</title>
        <authorList>
            <consortium name="The Broad Institute Genomics Platform"/>
            <person name="Russ C."/>
            <person name="Cuomo C."/>
            <person name="Burger G."/>
            <person name="Gray M.W."/>
            <person name="Holland P.W.H."/>
            <person name="King N."/>
            <person name="Lang F.B.F."/>
            <person name="Roger A.J."/>
            <person name="Ruiz-Trillo I."/>
            <person name="Brown M."/>
            <person name="Walker B."/>
            <person name="Young S."/>
            <person name="Zeng Q."/>
            <person name="Gargeya S."/>
            <person name="Fitzgerald M."/>
            <person name="Haas B."/>
            <person name="Abouelleil A."/>
            <person name="Allen A.W."/>
            <person name="Alvarado L."/>
            <person name="Arachchi H.M."/>
            <person name="Berlin A.M."/>
            <person name="Chapman S.B."/>
            <person name="Gainer-Dewar J."/>
            <person name="Goldberg J."/>
            <person name="Griggs A."/>
            <person name="Gujja S."/>
            <person name="Hansen M."/>
            <person name="Howarth C."/>
            <person name="Imamovic A."/>
            <person name="Ireland A."/>
            <person name="Larimer J."/>
            <person name="McCowan C."/>
            <person name="Murphy C."/>
            <person name="Pearson M."/>
            <person name="Poon T.W."/>
            <person name="Priest M."/>
            <person name="Roberts A."/>
            <person name="Saif S."/>
            <person name="Shea T."/>
            <person name="Sisk P."/>
            <person name="Sykes S."/>
            <person name="Wortman J."/>
            <person name="Nusbaum C."/>
            <person name="Birren B."/>
        </authorList>
    </citation>
    <scope>NUCLEOTIDE SEQUENCE [LARGE SCALE GENOMIC DNA]</scope>
    <source>
        <strain evidence="7">ATCC 38817</strain>
    </source>
</reference>
<dbReference type="GO" id="GO:0006351">
    <property type="term" value="P:DNA-templated transcription"/>
    <property type="evidence" value="ECO:0007669"/>
    <property type="project" value="InterPro"/>
</dbReference>
<keyword evidence="3" id="KW-0240">DNA-directed RNA polymerase</keyword>
<keyword evidence="8" id="KW-1185">Reference proteome</keyword>
<sequence length="475" mass="51383">MADPSSPAAQKRRRVTLTHAPVSSELSSPLLVELPVGASQLEGLHSFNQTRGSSRKPRRYLASDVGRVQFEASNFGENARRTGSRYAIGIFDKASGTVQVVEVPVFGASMKIHALDKLQVQDHDTPITSGKDLADRRNDLGETFGARKLVSQIRTQERNKVNVDMLRSSASAITETLDARVGAMAADLPDPDAPEADPMAAVSEDSPLPPFDRLAATPEDVYRLDVLIPPAEEAGINIALLRDAVKGGPSEIERVVKEHELCNFVARHLRIQHAAVTASQPVLRMLAYMTALVRLLRSPKSVIQNENKLTYLFEDVMTADGAARCVSKFANAAAAGGSKAAAEPDADEGASPTLAIKGRVLSSFARDLLVSYILALCLHLENFALDPALIAPDLLLDRKKIATYLRNMGCTTSQRRTRTFSDASAGSGDFVDEEDDDSKADLTATNSTDKPTANVYVLRVPLTFPRLSRGRAARR</sequence>
<comment type="subcellular location">
    <subcellularLocation>
        <location evidence="1">Nucleus</location>
        <location evidence="1">Nucleolus</location>
    </subcellularLocation>
</comment>
<dbReference type="OMA" id="DVYPFDE"/>